<gene>
    <name evidence="1" type="ORF">PMALA_059130</name>
</gene>
<reference evidence="2" key="1">
    <citation type="submission" date="2016-05" db="EMBL/GenBank/DDBJ databases">
        <authorList>
            <person name="Naeem Raeece"/>
        </authorList>
    </citation>
    <scope>NUCLEOTIDE SEQUENCE [LARGE SCALE GENOMIC DNA]</scope>
</reference>
<accession>A0A1A8WZ06</accession>
<sequence>MIGTDKNYPTFCKFDPICNTIDLLAKLKCIGNHKVKCDSEKITEVKTKDGTYSMSFESVTTKILDHKDIELIYEKITKKTEKGIDESTKELRNFDKTRDPDYMRGYIKKKKKIRSDLHKRDAKKLLSKDSGYLYLCTENRTFHVSHNSCHT</sequence>
<evidence type="ECO:0000313" key="1">
    <source>
        <dbReference type="EMBL" id="SBS97125.1"/>
    </source>
</evidence>
<evidence type="ECO:0000313" key="2">
    <source>
        <dbReference type="Proteomes" id="UP000078597"/>
    </source>
</evidence>
<protein>
    <submittedName>
        <fullName evidence="1">Uncharacterized protein</fullName>
    </submittedName>
</protein>
<dbReference type="EMBL" id="FLQW01004608">
    <property type="protein sequence ID" value="SBS97125.1"/>
    <property type="molecule type" value="Genomic_DNA"/>
</dbReference>
<proteinExistence type="predicted"/>
<organism evidence="1 2">
    <name type="scientific">Plasmodium malariae</name>
    <dbReference type="NCBI Taxonomy" id="5858"/>
    <lineage>
        <taxon>Eukaryota</taxon>
        <taxon>Sar</taxon>
        <taxon>Alveolata</taxon>
        <taxon>Apicomplexa</taxon>
        <taxon>Aconoidasida</taxon>
        <taxon>Haemosporida</taxon>
        <taxon>Plasmodiidae</taxon>
        <taxon>Plasmodium</taxon>
        <taxon>Plasmodium (Plasmodium)</taxon>
    </lineage>
</organism>
<name>A0A1A8WZ06_PLAMA</name>
<dbReference type="AlphaFoldDB" id="A0A1A8WZ06"/>
<dbReference type="Proteomes" id="UP000078597">
    <property type="component" value="Unassembled WGS sequence"/>
</dbReference>